<feature type="region of interest" description="Disordered" evidence="11">
    <location>
        <begin position="149"/>
        <end position="179"/>
    </location>
</feature>
<dbReference type="PRINTS" id="PR00781">
    <property type="entry name" value="LIPOSIGPTASE"/>
</dbReference>
<comment type="pathway">
    <text evidence="9">Protein modification; lipoprotein biosynthesis (signal peptide cleavage).</text>
</comment>
<feature type="transmembrane region" description="Helical" evidence="9">
    <location>
        <begin position="60"/>
        <end position="78"/>
    </location>
</feature>
<evidence type="ECO:0000256" key="2">
    <source>
        <dbReference type="ARBA" id="ARBA00022475"/>
    </source>
</evidence>
<dbReference type="RefSeq" id="WP_262399746.1">
    <property type="nucleotide sequence ID" value="NZ_JACRTB010000009.1"/>
</dbReference>
<comment type="caution">
    <text evidence="12">The sequence shown here is derived from an EMBL/GenBank/DDBJ whole genome shotgun (WGS) entry which is preliminary data.</text>
</comment>
<keyword evidence="7 9" id="KW-1133">Transmembrane helix</keyword>
<dbReference type="PANTHER" id="PTHR33695">
    <property type="entry name" value="LIPOPROTEIN SIGNAL PEPTIDASE"/>
    <property type="match status" value="1"/>
</dbReference>
<feature type="active site" evidence="9">
    <location>
        <position position="130"/>
    </location>
</feature>
<dbReference type="GO" id="GO:0004190">
    <property type="term" value="F:aspartic-type endopeptidase activity"/>
    <property type="evidence" value="ECO:0007669"/>
    <property type="project" value="UniProtKB-EC"/>
</dbReference>
<keyword evidence="5 9" id="KW-0064">Aspartyl protease</keyword>
<evidence type="ECO:0000256" key="9">
    <source>
        <dbReference type="HAMAP-Rule" id="MF_00161"/>
    </source>
</evidence>
<evidence type="ECO:0000256" key="4">
    <source>
        <dbReference type="ARBA" id="ARBA00022692"/>
    </source>
</evidence>
<keyword evidence="6 9" id="KW-0378">Hydrolase</keyword>
<dbReference type="EMBL" id="JACRTB010000009">
    <property type="protein sequence ID" value="MBC8576205.1"/>
    <property type="molecule type" value="Genomic_DNA"/>
</dbReference>
<keyword evidence="2 9" id="KW-1003">Cell membrane</keyword>
<evidence type="ECO:0000313" key="13">
    <source>
        <dbReference type="Proteomes" id="UP000658131"/>
    </source>
</evidence>
<dbReference type="EC" id="3.4.23.36" evidence="9"/>
<dbReference type="HAMAP" id="MF_00161">
    <property type="entry name" value="LspA"/>
    <property type="match status" value="1"/>
</dbReference>
<keyword evidence="4 9" id="KW-0812">Transmembrane</keyword>
<proteinExistence type="inferred from homology"/>
<evidence type="ECO:0000256" key="1">
    <source>
        <dbReference type="ARBA" id="ARBA00006139"/>
    </source>
</evidence>
<evidence type="ECO:0000256" key="7">
    <source>
        <dbReference type="ARBA" id="ARBA00022989"/>
    </source>
</evidence>
<feature type="transmembrane region" description="Helical" evidence="9">
    <location>
        <begin position="123"/>
        <end position="146"/>
    </location>
</feature>
<name>A0ABR7NJ20_9FIRM</name>
<comment type="caution">
    <text evidence="9">Lacks conserved residue(s) required for the propagation of feature annotation.</text>
</comment>
<evidence type="ECO:0000256" key="3">
    <source>
        <dbReference type="ARBA" id="ARBA00022670"/>
    </source>
</evidence>
<dbReference type="Proteomes" id="UP000658131">
    <property type="component" value="Unassembled WGS sequence"/>
</dbReference>
<organism evidence="12 13">
    <name type="scientific">Yanshouia hominis</name>
    <dbReference type="NCBI Taxonomy" id="2763673"/>
    <lineage>
        <taxon>Bacteria</taxon>
        <taxon>Bacillati</taxon>
        <taxon>Bacillota</taxon>
        <taxon>Clostridia</taxon>
        <taxon>Eubacteriales</taxon>
        <taxon>Oscillospiraceae</taxon>
        <taxon>Yanshouia</taxon>
    </lineage>
</organism>
<dbReference type="PANTHER" id="PTHR33695:SF1">
    <property type="entry name" value="LIPOPROTEIN SIGNAL PEPTIDASE"/>
    <property type="match status" value="1"/>
</dbReference>
<keyword evidence="8 9" id="KW-0472">Membrane</keyword>
<gene>
    <name evidence="9 12" type="primary">lspA</name>
    <name evidence="12" type="ORF">H8717_07260</name>
</gene>
<reference evidence="12 13" key="1">
    <citation type="submission" date="2020-08" db="EMBL/GenBank/DDBJ databases">
        <title>Genome public.</title>
        <authorList>
            <person name="Liu C."/>
            <person name="Sun Q."/>
        </authorList>
    </citation>
    <scope>NUCLEOTIDE SEQUENCE [LARGE SCALE GENOMIC DNA]</scope>
    <source>
        <strain evidence="12 13">BX1</strain>
    </source>
</reference>
<accession>A0ABR7NJ20</accession>
<evidence type="ECO:0000256" key="10">
    <source>
        <dbReference type="RuleBase" id="RU004181"/>
    </source>
</evidence>
<dbReference type="NCBIfam" id="TIGR00077">
    <property type="entry name" value="lspA"/>
    <property type="match status" value="1"/>
</dbReference>
<evidence type="ECO:0000256" key="5">
    <source>
        <dbReference type="ARBA" id="ARBA00022750"/>
    </source>
</evidence>
<comment type="catalytic activity">
    <reaction evidence="9">
        <text>Release of signal peptides from bacterial membrane prolipoproteins. Hydrolyzes -Xaa-Yaa-Zaa-|-(S,diacylglyceryl)Cys-, in which Xaa is hydrophobic (preferably Leu), and Yaa (Ala or Ser) and Zaa (Gly or Ala) have small, neutral side chains.</text>
        <dbReference type="EC" id="3.4.23.36"/>
    </reaction>
</comment>
<sequence length="179" mass="19190">MSGLLWLLLSAVLFICDQFAKVWALRDLAPIGSIPVAGFLKFTYVENRGAAFGIFQGQTALLASVTMAILCGAVWLLFSGKVKLPLEKACISLIIAGGAGNLYDRLTRGFVVDFIDINALFSYPMFNLADCFVVVGACLLMLGVFLEESGQKGKQPPVSAAPSVEGESPDPEKQPPEEK</sequence>
<evidence type="ECO:0000313" key="12">
    <source>
        <dbReference type="EMBL" id="MBC8576205.1"/>
    </source>
</evidence>
<evidence type="ECO:0000256" key="11">
    <source>
        <dbReference type="SAM" id="MobiDB-lite"/>
    </source>
</evidence>
<evidence type="ECO:0000256" key="6">
    <source>
        <dbReference type="ARBA" id="ARBA00022801"/>
    </source>
</evidence>
<comment type="subcellular location">
    <subcellularLocation>
        <location evidence="9">Cell membrane</location>
        <topology evidence="9">Multi-pass membrane protein</topology>
    </subcellularLocation>
</comment>
<keyword evidence="13" id="KW-1185">Reference proteome</keyword>
<comment type="similarity">
    <text evidence="1 9 10">Belongs to the peptidase A8 family.</text>
</comment>
<evidence type="ECO:0000256" key="8">
    <source>
        <dbReference type="ARBA" id="ARBA00023136"/>
    </source>
</evidence>
<feature type="compositionally biased region" description="Basic and acidic residues" evidence="11">
    <location>
        <begin position="170"/>
        <end position="179"/>
    </location>
</feature>
<dbReference type="Pfam" id="PF01252">
    <property type="entry name" value="Peptidase_A8"/>
    <property type="match status" value="1"/>
</dbReference>
<feature type="active site" evidence="9">
    <location>
        <position position="113"/>
    </location>
</feature>
<keyword evidence="3 9" id="KW-0645">Protease</keyword>
<dbReference type="InterPro" id="IPR001872">
    <property type="entry name" value="Peptidase_A8"/>
</dbReference>
<comment type="function">
    <text evidence="9">This protein specifically catalyzes the removal of signal peptides from prolipoproteins.</text>
</comment>
<protein>
    <recommendedName>
        <fullName evidence="9">Lipoprotein signal peptidase</fullName>
        <ecNumber evidence="9">3.4.23.36</ecNumber>
    </recommendedName>
    <alternativeName>
        <fullName evidence="9">Prolipoprotein signal peptidase</fullName>
    </alternativeName>
    <alternativeName>
        <fullName evidence="9">Signal peptidase II</fullName>
        <shortName evidence="9">SPase II</shortName>
    </alternativeName>
</protein>